<reference evidence="2" key="2">
    <citation type="journal article" date="2021" name="PeerJ">
        <title>Extensive microbial diversity within the chicken gut microbiome revealed by metagenomics and culture.</title>
        <authorList>
            <person name="Gilroy R."/>
            <person name="Ravi A."/>
            <person name="Getino M."/>
            <person name="Pursley I."/>
            <person name="Horton D.L."/>
            <person name="Alikhan N.F."/>
            <person name="Baker D."/>
            <person name="Gharbi K."/>
            <person name="Hall N."/>
            <person name="Watson M."/>
            <person name="Adriaenssens E.M."/>
            <person name="Foster-Nyarko E."/>
            <person name="Jarju S."/>
            <person name="Secka A."/>
            <person name="Antonio M."/>
            <person name="Oren A."/>
            <person name="Chaudhuri R.R."/>
            <person name="La Ragione R."/>
            <person name="Hildebrand F."/>
            <person name="Pallen M.J."/>
        </authorList>
    </citation>
    <scope>NUCLEOTIDE SEQUENCE</scope>
    <source>
        <strain evidence="2">D3-1215</strain>
    </source>
</reference>
<proteinExistence type="predicted"/>
<dbReference type="EMBL" id="JADIMR010000005">
    <property type="protein sequence ID" value="MBO8446184.1"/>
    <property type="molecule type" value="Genomic_DNA"/>
</dbReference>
<name>A0A9D9EJ97_9BACT</name>
<protein>
    <recommendedName>
        <fullName evidence="4">IgGFc-binding protein N-terminal domain-containing protein</fullName>
    </recommendedName>
</protein>
<keyword evidence="1" id="KW-0732">Signal</keyword>
<evidence type="ECO:0008006" key="4">
    <source>
        <dbReference type="Google" id="ProtNLM"/>
    </source>
</evidence>
<gene>
    <name evidence="2" type="ORF">IAC32_00345</name>
</gene>
<organism evidence="2 3">
    <name type="scientific">Candidatus Enterocola intestinipullorum</name>
    <dbReference type="NCBI Taxonomy" id="2840783"/>
    <lineage>
        <taxon>Bacteria</taxon>
        <taxon>Pseudomonadati</taxon>
        <taxon>Bacteroidota</taxon>
        <taxon>Bacteroidia</taxon>
        <taxon>Bacteroidales</taxon>
        <taxon>Candidatus Enterocola</taxon>
    </lineage>
</organism>
<evidence type="ECO:0000313" key="3">
    <source>
        <dbReference type="Proteomes" id="UP000823637"/>
    </source>
</evidence>
<feature type="chain" id="PRO_5039087936" description="IgGFc-binding protein N-terminal domain-containing protein" evidence="1">
    <location>
        <begin position="20"/>
        <end position="501"/>
    </location>
</feature>
<dbReference type="AlphaFoldDB" id="A0A9D9EJ97"/>
<sequence>MEKLLVFVVSLCFCMTVRAEYNATAVIYDGNGQRSNYWANTGGAQDEPLVEKPMLPEKNEVPYTTNAKYLEMKRVQERGREWHGIGFDLSGLNTTLSAGNQIAMWVKKDKAENVQLELQFTDGTSAVYSDLQWVAPEDGWKYLVFDFSGQSGDIQGKQLGNMFVQVHTGGNDRQTATISVTGIVKGFDLNDRPAPPSSTVPVISVEAAGAQEFAMTETQPGIFFWMGSMEAGELHITMSGERLVAGSPHRYNPQNKPDVIQLVSSGATGGAAVKFGEKTDVMVTLDCSIENETRLILNPYPETLYIIGDGISSMEDLIPFVDNGNGQFVVARYLPAGYNFKISTGQLSEWEPSFVSVSVNESCENAYQFSQSDLGRACKLAYRNSYDIEGEYADPVKDIWFETPDMSLSGGAEGVTYKISVDFSRAYPYILVEETSAMSVRVQDKRVIIENAIGEYKIQGLSDGEYHEGIIPVGGTVDELVNCNGIYLVEANGQSKRVLVY</sequence>
<dbReference type="Gene3D" id="2.60.40.3620">
    <property type="match status" value="1"/>
</dbReference>
<evidence type="ECO:0000256" key="1">
    <source>
        <dbReference type="SAM" id="SignalP"/>
    </source>
</evidence>
<comment type="caution">
    <text evidence="2">The sequence shown here is derived from an EMBL/GenBank/DDBJ whole genome shotgun (WGS) entry which is preliminary data.</text>
</comment>
<evidence type="ECO:0000313" key="2">
    <source>
        <dbReference type="EMBL" id="MBO8446184.1"/>
    </source>
</evidence>
<feature type="signal peptide" evidence="1">
    <location>
        <begin position="1"/>
        <end position="19"/>
    </location>
</feature>
<reference evidence="2" key="1">
    <citation type="submission" date="2020-10" db="EMBL/GenBank/DDBJ databases">
        <authorList>
            <person name="Gilroy R."/>
        </authorList>
    </citation>
    <scope>NUCLEOTIDE SEQUENCE</scope>
    <source>
        <strain evidence="2">D3-1215</strain>
    </source>
</reference>
<accession>A0A9D9EJ97</accession>
<dbReference type="Proteomes" id="UP000823637">
    <property type="component" value="Unassembled WGS sequence"/>
</dbReference>